<dbReference type="RefSeq" id="XP_028140682.1">
    <property type="nucleotide sequence ID" value="XM_028284881.1"/>
</dbReference>
<dbReference type="OrthoDB" id="8196554at2759"/>
<protein>
    <submittedName>
        <fullName evidence="2">Uncharacterized protein LOC114334786</fullName>
    </submittedName>
</protein>
<dbReference type="Pfam" id="PF06585">
    <property type="entry name" value="JHBP"/>
    <property type="match status" value="1"/>
</dbReference>
<dbReference type="InterPro" id="IPR010562">
    <property type="entry name" value="Haemolymph_juvenile_hormone-bd"/>
</dbReference>
<dbReference type="PANTHER" id="PTHR11008:SF14">
    <property type="entry name" value="CIRCADIAN CLOCK-CONTROLLED PROTEIN-LIKE PROTEIN"/>
    <property type="match status" value="1"/>
</dbReference>
<dbReference type="PANTHER" id="PTHR11008">
    <property type="entry name" value="PROTEIN TAKEOUT-LIKE PROTEIN"/>
    <property type="match status" value="1"/>
</dbReference>
<keyword evidence="1" id="KW-0732">Signal</keyword>
<proteinExistence type="predicted"/>
<feature type="chain" id="PRO_5027747458" evidence="1">
    <location>
        <begin position="20"/>
        <end position="253"/>
    </location>
</feature>
<dbReference type="AlphaFoldDB" id="A0A6P7G0V0"/>
<name>A0A6P7G0V0_DIAVI</name>
<dbReference type="SMART" id="SM00700">
    <property type="entry name" value="JHBP"/>
    <property type="match status" value="1"/>
</dbReference>
<reference evidence="2" key="1">
    <citation type="submission" date="2025-08" db="UniProtKB">
        <authorList>
            <consortium name="RefSeq"/>
        </authorList>
    </citation>
    <scope>IDENTIFICATION</scope>
    <source>
        <tissue evidence="2">Whole insect</tissue>
    </source>
</reference>
<dbReference type="InterPro" id="IPR038606">
    <property type="entry name" value="To_sf"/>
</dbReference>
<accession>A0A6P7G0V0</accession>
<sequence length="253" mass="28984">MKSLLLVICCCAFYNVVQGRSLQQLPEYLQKYSCKESEPDYGKCVWEGFHNVWPFFMKGIPELGVLGLDPFRMKMFAVNSTVGNLIKIDAVCENAEVTGLANTVIQDLKADPIKHYGEIRLFIPWMYANFDYDVKGQLLVIPLESKGHFEGNFTETQVLVKGDLKTYLKDGVEYFKTGKLYLKARIGNGWVKLTSLEKEFQYAADIITDFYNENPRRVMDAINPIFIQYSKAFARQEMDKILSKLPAAAWLPK</sequence>
<evidence type="ECO:0000313" key="2">
    <source>
        <dbReference type="RefSeq" id="XP_028140682.1"/>
    </source>
</evidence>
<dbReference type="Gene3D" id="3.15.10.30">
    <property type="entry name" value="Haemolymph juvenile hormone binding protein"/>
    <property type="match status" value="1"/>
</dbReference>
<dbReference type="InParanoid" id="A0A6P7G0V0"/>
<dbReference type="GO" id="GO:0005615">
    <property type="term" value="C:extracellular space"/>
    <property type="evidence" value="ECO:0007669"/>
    <property type="project" value="TreeGrafter"/>
</dbReference>
<dbReference type="KEGG" id="dvv:114334786"/>
<feature type="signal peptide" evidence="1">
    <location>
        <begin position="1"/>
        <end position="19"/>
    </location>
</feature>
<gene>
    <name evidence="2" type="primary">LOC114334786</name>
</gene>
<organism evidence="2">
    <name type="scientific">Diabrotica virgifera virgifera</name>
    <name type="common">western corn rootworm</name>
    <dbReference type="NCBI Taxonomy" id="50390"/>
    <lineage>
        <taxon>Eukaryota</taxon>
        <taxon>Metazoa</taxon>
        <taxon>Ecdysozoa</taxon>
        <taxon>Arthropoda</taxon>
        <taxon>Hexapoda</taxon>
        <taxon>Insecta</taxon>
        <taxon>Pterygota</taxon>
        <taxon>Neoptera</taxon>
        <taxon>Endopterygota</taxon>
        <taxon>Coleoptera</taxon>
        <taxon>Polyphaga</taxon>
        <taxon>Cucujiformia</taxon>
        <taxon>Chrysomeloidea</taxon>
        <taxon>Chrysomelidae</taxon>
        <taxon>Galerucinae</taxon>
        <taxon>Diabroticina</taxon>
        <taxon>Diabroticites</taxon>
        <taxon>Diabrotica</taxon>
    </lineage>
</organism>
<evidence type="ECO:0000256" key="1">
    <source>
        <dbReference type="SAM" id="SignalP"/>
    </source>
</evidence>